<organism evidence="3 4">
    <name type="scientific">Streptomyces tendae</name>
    <dbReference type="NCBI Taxonomy" id="1932"/>
    <lineage>
        <taxon>Bacteria</taxon>
        <taxon>Bacillati</taxon>
        <taxon>Actinomycetota</taxon>
        <taxon>Actinomycetes</taxon>
        <taxon>Kitasatosporales</taxon>
        <taxon>Streptomycetaceae</taxon>
        <taxon>Streptomyces</taxon>
    </lineage>
</organism>
<reference evidence="3 4" key="1">
    <citation type="submission" date="2019-09" db="EMBL/GenBank/DDBJ databases">
        <title>Draft genome sequence of the Ebosin-producing strain Streptomyces sp. 139.</title>
        <authorList>
            <person name="Ai L."/>
            <person name="Geng M."/>
            <person name="Ma M."/>
            <person name="Bai L."/>
        </authorList>
    </citation>
    <scope>NUCLEOTIDE SEQUENCE [LARGE SCALE GENOMIC DNA]</scope>
    <source>
        <strain evidence="3 4">139</strain>
    </source>
</reference>
<dbReference type="SUPFAM" id="SSF47413">
    <property type="entry name" value="lambda repressor-like DNA-binding domains"/>
    <property type="match status" value="1"/>
</dbReference>
<dbReference type="PROSITE" id="PS50943">
    <property type="entry name" value="HTH_CROC1"/>
    <property type="match status" value="1"/>
</dbReference>
<dbReference type="InterPro" id="IPR010982">
    <property type="entry name" value="Lambda_DNA-bd_dom_sf"/>
</dbReference>
<gene>
    <name evidence="3" type="ORF">F3L20_24545</name>
</gene>
<dbReference type="EMBL" id="CP043959">
    <property type="protein sequence ID" value="QER88599.1"/>
    <property type="molecule type" value="Genomic_DNA"/>
</dbReference>
<dbReference type="RefSeq" id="WP_150156180.1">
    <property type="nucleotide sequence ID" value="NZ_CP043959.1"/>
</dbReference>
<evidence type="ECO:0000313" key="3">
    <source>
        <dbReference type="EMBL" id="QER88599.1"/>
    </source>
</evidence>
<dbReference type="Pfam" id="PF01381">
    <property type="entry name" value="HTH_3"/>
    <property type="match status" value="1"/>
</dbReference>
<evidence type="ECO:0000313" key="4">
    <source>
        <dbReference type="Proteomes" id="UP000324308"/>
    </source>
</evidence>
<protein>
    <submittedName>
        <fullName evidence="3">Helix-turn-helix domain-containing protein</fullName>
    </submittedName>
</protein>
<dbReference type="Gene3D" id="1.10.260.40">
    <property type="entry name" value="lambda repressor-like DNA-binding domains"/>
    <property type="match status" value="1"/>
</dbReference>
<dbReference type="SMART" id="SM00530">
    <property type="entry name" value="HTH_XRE"/>
    <property type="match status" value="1"/>
</dbReference>
<name>A0ABX5ZW93_STRTE</name>
<dbReference type="CDD" id="cd00093">
    <property type="entry name" value="HTH_XRE"/>
    <property type="match status" value="1"/>
</dbReference>
<sequence length="175" mass="20240">MEDETRDESARPVRITAEEVMGKQVKRIRELRGWSQQELARRMVDKGYSWRQTTVAKTEAADRPIRVNEVQGLAIVFGVTVNDLLAVPIDDFEMLGAASRLTELRTLAEAANQRVIELRRTRERLDKDAEAAEQEYRDLLDQIDEQQREYDEISARVKQQGESGGEQEHREEAER</sequence>
<feature type="domain" description="HTH cro/C1-type" evidence="2">
    <location>
        <begin position="25"/>
        <end position="84"/>
    </location>
</feature>
<dbReference type="InterPro" id="IPR001387">
    <property type="entry name" value="Cro/C1-type_HTH"/>
</dbReference>
<feature type="region of interest" description="Disordered" evidence="1">
    <location>
        <begin position="150"/>
        <end position="175"/>
    </location>
</feature>
<keyword evidence="4" id="KW-1185">Reference proteome</keyword>
<dbReference type="Proteomes" id="UP000324308">
    <property type="component" value="Chromosome"/>
</dbReference>
<feature type="compositionally biased region" description="Basic and acidic residues" evidence="1">
    <location>
        <begin position="166"/>
        <end position="175"/>
    </location>
</feature>
<proteinExistence type="predicted"/>
<evidence type="ECO:0000256" key="1">
    <source>
        <dbReference type="SAM" id="MobiDB-lite"/>
    </source>
</evidence>
<evidence type="ECO:0000259" key="2">
    <source>
        <dbReference type="PROSITE" id="PS50943"/>
    </source>
</evidence>
<accession>A0ABX5ZW93</accession>